<dbReference type="Proteomes" id="UP000564385">
    <property type="component" value="Unassembled WGS sequence"/>
</dbReference>
<dbReference type="EMBL" id="JACCCU010000001">
    <property type="protein sequence ID" value="NYF89135.1"/>
    <property type="molecule type" value="Genomic_DNA"/>
</dbReference>
<evidence type="ECO:0000313" key="2">
    <source>
        <dbReference type="Proteomes" id="UP000564385"/>
    </source>
</evidence>
<sequence length="236" mass="25107">MANRMIGTIVSGVVCGVALLGAAGVGWGQGAKALYPAMAPIEQYRVASVAEEVALARSAANVAVSGDAEVMVLGSHGYETAAKGKNGFVCLVERSWATTFDDPQFWNPKLRAPHCFNAAAARSVMPAYLKRTELVLSGMPKDQVEARMKEAVATKVIGAPEQGTMCYMMSKQGNLNDHDGHWRPHLMFFLPTTDAASWGANLDGSQVFAAQGNPEPVTIFMVPVTAWSDGTVGEMK</sequence>
<gene>
    <name evidence="1" type="ORF">HDF08_001202</name>
</gene>
<dbReference type="AlphaFoldDB" id="A0A852VFW5"/>
<protein>
    <submittedName>
        <fullName evidence="1">Uncharacterized protein</fullName>
    </submittedName>
</protein>
<name>A0A852VFW5_9BACT</name>
<accession>A0A852VFW5</accession>
<comment type="caution">
    <text evidence="1">The sequence shown here is derived from an EMBL/GenBank/DDBJ whole genome shotgun (WGS) entry which is preliminary data.</text>
</comment>
<proteinExistence type="predicted"/>
<organism evidence="1 2">
    <name type="scientific">Tunturiibacter lichenicola</name>
    <dbReference type="NCBI Taxonomy" id="2051959"/>
    <lineage>
        <taxon>Bacteria</taxon>
        <taxon>Pseudomonadati</taxon>
        <taxon>Acidobacteriota</taxon>
        <taxon>Terriglobia</taxon>
        <taxon>Terriglobales</taxon>
        <taxon>Acidobacteriaceae</taxon>
        <taxon>Tunturiibacter</taxon>
    </lineage>
</organism>
<reference evidence="1 2" key="1">
    <citation type="submission" date="2020-07" db="EMBL/GenBank/DDBJ databases">
        <title>Genomic Encyclopedia of Type Strains, Phase IV (KMG-V): Genome sequencing to study the core and pangenomes of soil and plant-associated prokaryotes.</title>
        <authorList>
            <person name="Whitman W."/>
        </authorList>
    </citation>
    <scope>NUCLEOTIDE SEQUENCE [LARGE SCALE GENOMIC DNA]</scope>
    <source>
        <strain evidence="1 2">M8UP22</strain>
    </source>
</reference>
<evidence type="ECO:0000313" key="1">
    <source>
        <dbReference type="EMBL" id="NYF89135.1"/>
    </source>
</evidence>